<feature type="region of interest" description="Disordered" evidence="1">
    <location>
        <begin position="1"/>
        <end position="40"/>
    </location>
</feature>
<reference evidence="2" key="1">
    <citation type="submission" date="2017-05" db="UniProtKB">
        <authorList>
            <consortium name="EnsemblMetazoa"/>
        </authorList>
    </citation>
    <scope>IDENTIFICATION</scope>
</reference>
<protein>
    <submittedName>
        <fullName evidence="2">Uncharacterized protein</fullName>
    </submittedName>
</protein>
<evidence type="ECO:0000256" key="1">
    <source>
        <dbReference type="SAM" id="MobiDB-lite"/>
    </source>
</evidence>
<dbReference type="AlphaFoldDB" id="A0A1X7VA68"/>
<proteinExistence type="predicted"/>
<dbReference type="InParanoid" id="A0A1X7VA68"/>
<evidence type="ECO:0000313" key="2">
    <source>
        <dbReference type="EnsemblMetazoa" id="Aqu2.1.36888_001"/>
    </source>
</evidence>
<organism evidence="2">
    <name type="scientific">Amphimedon queenslandica</name>
    <name type="common">Sponge</name>
    <dbReference type="NCBI Taxonomy" id="400682"/>
    <lineage>
        <taxon>Eukaryota</taxon>
        <taxon>Metazoa</taxon>
        <taxon>Porifera</taxon>
        <taxon>Demospongiae</taxon>
        <taxon>Heteroscleromorpha</taxon>
        <taxon>Haplosclerida</taxon>
        <taxon>Niphatidae</taxon>
        <taxon>Amphimedon</taxon>
    </lineage>
</organism>
<accession>A0A1X7VA68</accession>
<name>A0A1X7VA68_AMPQE</name>
<feature type="compositionally biased region" description="Polar residues" evidence="1">
    <location>
        <begin position="1"/>
        <end position="17"/>
    </location>
</feature>
<dbReference type="EnsemblMetazoa" id="Aqu2.1.36888_001">
    <property type="protein sequence ID" value="Aqu2.1.36888_001"/>
    <property type="gene ID" value="Aqu2.1.36888"/>
</dbReference>
<sequence length="181" mass="20211">METSSIIDGTSAASPGVSSGIRKKITKTDDDKIPLPDPFPLPKHYRPENPFLKAPPGAGSPHGANVTQLMNRFKEFRRDKKSRDTSKPGYTGVAELFDTHPFLQDFFQLMTEMSRILQRPAEFIDNATETWSIKSEAIFKHANDVEALSNSKLHVLLQSLDESDANIAALMTLLYILPEPR</sequence>